<dbReference type="Proteomes" id="UP000252884">
    <property type="component" value="Unassembled WGS sequence"/>
</dbReference>
<reference evidence="1 2" key="1">
    <citation type="submission" date="2018-07" db="EMBL/GenBank/DDBJ databases">
        <title>Genomic Encyclopedia of Type Strains, Phase IV (KMG-IV): sequencing the most valuable type-strain genomes for metagenomic binning, comparative biology and taxonomic classification.</title>
        <authorList>
            <person name="Goeker M."/>
        </authorList>
    </citation>
    <scope>NUCLEOTIDE SEQUENCE [LARGE SCALE GENOMIC DNA]</scope>
    <source>
        <strain evidence="1 2">DSM 21634</strain>
    </source>
</reference>
<comment type="caution">
    <text evidence="1">The sequence shown here is derived from an EMBL/GenBank/DDBJ whole genome shotgun (WGS) entry which is preliminary data.</text>
</comment>
<sequence length="291" mass="31237">MPLAGSQKLTEELGYCVARIECDTPTGVQCGTAFFFAFLLENGKRSPCLITSRHVVQGARSGRFYIARKDADGRPQPHQPLECHIPDFEDKCHPHPDPSVDLVLIFAGASLQAIKSEGNDYHITYLSRSAILPREQRAELAHLETVVVLGYPLGLWDPQQLQPVARTGITATHADLPYAGASEFLVDAPCHPGLGGAPVFLCTPPQSGEGSAGAQRSPGVALLGVLYAQRHAHLQGETGVEPLVGRVRAGRPVPPPQLPGPAPLGVVLSTDKILDFEPLVRAMIHGFISKY</sequence>
<evidence type="ECO:0008006" key="3">
    <source>
        <dbReference type="Google" id="ProtNLM"/>
    </source>
</evidence>
<organism evidence="1 2">
    <name type="scientific">Pseudorhodoferax soli</name>
    <dbReference type="NCBI Taxonomy" id="545864"/>
    <lineage>
        <taxon>Bacteria</taxon>
        <taxon>Pseudomonadati</taxon>
        <taxon>Pseudomonadota</taxon>
        <taxon>Betaproteobacteria</taxon>
        <taxon>Burkholderiales</taxon>
        <taxon>Comamonadaceae</taxon>
    </lineage>
</organism>
<dbReference type="SUPFAM" id="SSF50494">
    <property type="entry name" value="Trypsin-like serine proteases"/>
    <property type="match status" value="1"/>
</dbReference>
<evidence type="ECO:0000313" key="2">
    <source>
        <dbReference type="Proteomes" id="UP000252884"/>
    </source>
</evidence>
<evidence type="ECO:0000313" key="1">
    <source>
        <dbReference type="EMBL" id="RCW69290.1"/>
    </source>
</evidence>
<dbReference type="InterPro" id="IPR009003">
    <property type="entry name" value="Peptidase_S1_PA"/>
</dbReference>
<name>A0A368XMT4_9BURK</name>
<gene>
    <name evidence="1" type="ORF">DES41_106161</name>
</gene>
<proteinExistence type="predicted"/>
<dbReference type="OrthoDB" id="7191282at2"/>
<dbReference type="RefSeq" id="WP_114469706.1">
    <property type="nucleotide sequence ID" value="NZ_QPJK01000006.1"/>
</dbReference>
<dbReference type="EMBL" id="QPJK01000006">
    <property type="protein sequence ID" value="RCW69290.1"/>
    <property type="molecule type" value="Genomic_DNA"/>
</dbReference>
<dbReference type="AlphaFoldDB" id="A0A368XMT4"/>
<keyword evidence="2" id="KW-1185">Reference proteome</keyword>
<protein>
    <recommendedName>
        <fullName evidence="3">Trypsin-like peptidase</fullName>
    </recommendedName>
</protein>
<accession>A0A368XMT4</accession>